<name>A0A2A9FC71_9PSEU</name>
<feature type="compositionally biased region" description="Gly residues" evidence="1">
    <location>
        <begin position="11"/>
        <end position="26"/>
    </location>
</feature>
<evidence type="ECO:0000256" key="1">
    <source>
        <dbReference type="SAM" id="MobiDB-lite"/>
    </source>
</evidence>
<reference evidence="2 3" key="1">
    <citation type="submission" date="2017-10" db="EMBL/GenBank/DDBJ databases">
        <title>Sequencing the genomes of 1000 actinobacteria strains.</title>
        <authorList>
            <person name="Klenk H.-P."/>
        </authorList>
    </citation>
    <scope>NUCLEOTIDE SEQUENCE [LARGE SCALE GENOMIC DNA]</scope>
    <source>
        <strain evidence="2 3">DSM 46092</strain>
    </source>
</reference>
<dbReference type="EMBL" id="PDJK01000002">
    <property type="protein sequence ID" value="PFG48376.1"/>
    <property type="molecule type" value="Genomic_DNA"/>
</dbReference>
<sequence>MGTAGATGAKGQAGMGGMGAGGAGKGKGSEDEEHQRKILLPEQDPDSLFGGYDGDRPTPPVIGA</sequence>
<keyword evidence="3" id="KW-1185">Reference proteome</keyword>
<dbReference type="AlphaFoldDB" id="A0A2A9FC71"/>
<evidence type="ECO:0000313" key="3">
    <source>
        <dbReference type="Proteomes" id="UP000243542"/>
    </source>
</evidence>
<gene>
    <name evidence="2" type="ORF">ATK36_3461</name>
</gene>
<feature type="region of interest" description="Disordered" evidence="1">
    <location>
        <begin position="1"/>
        <end position="64"/>
    </location>
</feature>
<proteinExistence type="predicted"/>
<dbReference type="Proteomes" id="UP000243542">
    <property type="component" value="Unassembled WGS sequence"/>
</dbReference>
<feature type="compositionally biased region" description="Basic and acidic residues" evidence="1">
    <location>
        <begin position="27"/>
        <end position="36"/>
    </location>
</feature>
<protein>
    <submittedName>
        <fullName evidence="2">Uncharacterized protein</fullName>
    </submittedName>
</protein>
<comment type="caution">
    <text evidence="2">The sequence shown here is derived from an EMBL/GenBank/DDBJ whole genome shotgun (WGS) entry which is preliminary data.</text>
</comment>
<feature type="compositionally biased region" description="Low complexity" evidence="1">
    <location>
        <begin position="1"/>
        <end position="10"/>
    </location>
</feature>
<organism evidence="2 3">
    <name type="scientific">Amycolatopsis sulphurea</name>
    <dbReference type="NCBI Taxonomy" id="76022"/>
    <lineage>
        <taxon>Bacteria</taxon>
        <taxon>Bacillati</taxon>
        <taxon>Actinomycetota</taxon>
        <taxon>Actinomycetes</taxon>
        <taxon>Pseudonocardiales</taxon>
        <taxon>Pseudonocardiaceae</taxon>
        <taxon>Amycolatopsis</taxon>
    </lineage>
</organism>
<evidence type="ECO:0000313" key="2">
    <source>
        <dbReference type="EMBL" id="PFG48376.1"/>
    </source>
</evidence>
<accession>A0A2A9FC71</accession>